<dbReference type="PROSITE" id="PS50110">
    <property type="entry name" value="RESPONSE_REGULATORY"/>
    <property type="match status" value="1"/>
</dbReference>
<dbReference type="GO" id="GO:0043565">
    <property type="term" value="F:sequence-specific DNA binding"/>
    <property type="evidence" value="ECO:0007669"/>
    <property type="project" value="InterPro"/>
</dbReference>
<keyword evidence="4" id="KW-0804">Transcription</keyword>
<gene>
    <name evidence="9" type="ORF">H9738_11490</name>
</gene>
<sequence>MKILLVDDEDFIRKGMCYTIPWEDYDLEVSEASNGAEALDIALRTHPDIVLTDISMPVMDGFELTRRLNQTLPDTRVLILTAYDTLDNLKEAIDVQVSGFLVKNANSQEILDTVLKLKKELEEGRRRKEKLNQVQEIFNENQMLIKSTLIYRFLKKEISFSHFSKKCRDLSINLNQVPVTFALIQCSFTEEKYVLGQLLSNFREYAPVCFFAEDHIAVLILDTSAKNFTPSVMDQILPSIQPFVFGNFIAVMTDIQAYQDLPPAFQILQQILSYCFWNTEVPYTMTAPDEVFESVEKLTPYEYEKNIMKALVSGRNEQVTSLLNDYYNFMKNHRARRQDFLDSALRLIIFASSMSKDEININEYERLIHEAETPQEVLELISSLFLPAPSEKDSASQIQAAIDYMEKNFQEDLHLEDVAKVVYLSPGYFCRLFKKVTGYSFKDYFHRLRIEKAKELIDHTDYKYYTIAEMVGYKNYKYFSSYFSKIAGCSAREYRHRQKN</sequence>
<feature type="domain" description="Response regulatory" evidence="8">
    <location>
        <begin position="2"/>
        <end position="118"/>
    </location>
</feature>
<dbReference type="GO" id="GO:0000160">
    <property type="term" value="P:phosphorelay signal transduction system"/>
    <property type="evidence" value="ECO:0007669"/>
    <property type="project" value="InterPro"/>
</dbReference>
<dbReference type="InterPro" id="IPR009057">
    <property type="entry name" value="Homeodomain-like_sf"/>
</dbReference>
<evidence type="ECO:0000259" key="8">
    <source>
        <dbReference type="PROSITE" id="PS50110"/>
    </source>
</evidence>
<comment type="caution">
    <text evidence="9">The sequence shown here is derived from an EMBL/GenBank/DDBJ whole genome shotgun (WGS) entry which is preliminary data.</text>
</comment>
<protein>
    <recommendedName>
        <fullName evidence="1">Stage 0 sporulation protein A homolog</fullName>
    </recommendedName>
</protein>
<dbReference type="EMBL" id="DXFG01000254">
    <property type="protein sequence ID" value="HIX38471.1"/>
    <property type="molecule type" value="Genomic_DNA"/>
</dbReference>
<evidence type="ECO:0000256" key="4">
    <source>
        <dbReference type="ARBA" id="ARBA00023163"/>
    </source>
</evidence>
<accession>A0A9D1VNU7</accession>
<evidence type="ECO:0000259" key="7">
    <source>
        <dbReference type="PROSITE" id="PS01124"/>
    </source>
</evidence>
<evidence type="ECO:0000256" key="3">
    <source>
        <dbReference type="ARBA" id="ARBA00023125"/>
    </source>
</evidence>
<name>A0A9D1VNU7_9FIRM</name>
<dbReference type="PANTHER" id="PTHR43280">
    <property type="entry name" value="ARAC-FAMILY TRANSCRIPTIONAL REGULATOR"/>
    <property type="match status" value="1"/>
</dbReference>
<dbReference type="AlphaFoldDB" id="A0A9D1VNU7"/>
<dbReference type="Gene3D" id="1.10.10.60">
    <property type="entry name" value="Homeodomain-like"/>
    <property type="match status" value="2"/>
</dbReference>
<keyword evidence="3" id="KW-0238">DNA-binding</keyword>
<dbReference type="SUPFAM" id="SSF46689">
    <property type="entry name" value="Homeodomain-like"/>
    <property type="match status" value="2"/>
</dbReference>
<dbReference type="Pfam" id="PF12833">
    <property type="entry name" value="HTH_18"/>
    <property type="match status" value="1"/>
</dbReference>
<dbReference type="SMART" id="SM00448">
    <property type="entry name" value="REC"/>
    <property type="match status" value="1"/>
</dbReference>
<reference evidence="9" key="1">
    <citation type="journal article" date="2021" name="PeerJ">
        <title>Extensive microbial diversity within the chicken gut microbiome revealed by metagenomics and culture.</title>
        <authorList>
            <person name="Gilroy R."/>
            <person name="Ravi A."/>
            <person name="Getino M."/>
            <person name="Pursley I."/>
            <person name="Horton D.L."/>
            <person name="Alikhan N.F."/>
            <person name="Baker D."/>
            <person name="Gharbi K."/>
            <person name="Hall N."/>
            <person name="Watson M."/>
            <person name="Adriaenssens E.M."/>
            <person name="Foster-Nyarko E."/>
            <person name="Jarju S."/>
            <person name="Secka A."/>
            <person name="Antonio M."/>
            <person name="Oren A."/>
            <person name="Chaudhuri R.R."/>
            <person name="La Ragione R."/>
            <person name="Hildebrand F."/>
            <person name="Pallen M.J."/>
        </authorList>
    </citation>
    <scope>NUCLEOTIDE SEQUENCE</scope>
    <source>
        <strain evidence="9">ChiHjej12B11-1927</strain>
    </source>
</reference>
<proteinExistence type="predicted"/>
<reference evidence="9" key="2">
    <citation type="submission" date="2021-04" db="EMBL/GenBank/DDBJ databases">
        <authorList>
            <person name="Gilroy R."/>
        </authorList>
    </citation>
    <scope>NUCLEOTIDE SEQUENCE</scope>
    <source>
        <strain evidence="9">ChiHjej12B11-1927</strain>
    </source>
</reference>
<evidence type="ECO:0000313" key="9">
    <source>
        <dbReference type="EMBL" id="HIX38471.1"/>
    </source>
</evidence>
<dbReference type="CDD" id="cd17536">
    <property type="entry name" value="REC_YesN-like"/>
    <property type="match status" value="1"/>
</dbReference>
<dbReference type="Proteomes" id="UP000824230">
    <property type="component" value="Unassembled WGS sequence"/>
</dbReference>
<feature type="modified residue" description="4-aspartylphosphate" evidence="6">
    <location>
        <position position="53"/>
    </location>
</feature>
<comment type="function">
    <text evidence="5">May play the central regulatory role in sporulation. It may be an element of the effector pathway responsible for the activation of sporulation genes in response to nutritional stress. Spo0A may act in concert with spo0H (a sigma factor) to control the expression of some genes that are critical to the sporulation process.</text>
</comment>
<dbReference type="Gene3D" id="3.40.50.2300">
    <property type="match status" value="1"/>
</dbReference>
<dbReference type="GO" id="GO:0003700">
    <property type="term" value="F:DNA-binding transcription factor activity"/>
    <property type="evidence" value="ECO:0007669"/>
    <property type="project" value="InterPro"/>
</dbReference>
<keyword evidence="6" id="KW-0597">Phosphoprotein</keyword>
<keyword evidence="2" id="KW-0805">Transcription regulation</keyword>
<dbReference type="Pfam" id="PF00072">
    <property type="entry name" value="Response_reg"/>
    <property type="match status" value="1"/>
</dbReference>
<dbReference type="SMART" id="SM00342">
    <property type="entry name" value="HTH_ARAC"/>
    <property type="match status" value="1"/>
</dbReference>
<feature type="domain" description="HTH araC/xylS-type" evidence="7">
    <location>
        <begin position="399"/>
        <end position="497"/>
    </location>
</feature>
<dbReference type="InterPro" id="IPR001789">
    <property type="entry name" value="Sig_transdc_resp-reg_receiver"/>
</dbReference>
<evidence type="ECO:0000313" key="10">
    <source>
        <dbReference type="Proteomes" id="UP000824230"/>
    </source>
</evidence>
<dbReference type="InterPro" id="IPR011006">
    <property type="entry name" value="CheY-like_superfamily"/>
</dbReference>
<evidence type="ECO:0000256" key="5">
    <source>
        <dbReference type="ARBA" id="ARBA00024867"/>
    </source>
</evidence>
<dbReference type="InterPro" id="IPR018060">
    <property type="entry name" value="HTH_AraC"/>
</dbReference>
<evidence type="ECO:0000256" key="6">
    <source>
        <dbReference type="PROSITE-ProRule" id="PRU00169"/>
    </source>
</evidence>
<evidence type="ECO:0000256" key="2">
    <source>
        <dbReference type="ARBA" id="ARBA00023015"/>
    </source>
</evidence>
<dbReference type="SUPFAM" id="SSF52172">
    <property type="entry name" value="CheY-like"/>
    <property type="match status" value="1"/>
</dbReference>
<dbReference type="PROSITE" id="PS01124">
    <property type="entry name" value="HTH_ARAC_FAMILY_2"/>
    <property type="match status" value="1"/>
</dbReference>
<evidence type="ECO:0000256" key="1">
    <source>
        <dbReference type="ARBA" id="ARBA00018672"/>
    </source>
</evidence>
<organism evidence="9 10">
    <name type="scientific">Candidatus Blautia pullistercoris</name>
    <dbReference type="NCBI Taxonomy" id="2838499"/>
    <lineage>
        <taxon>Bacteria</taxon>
        <taxon>Bacillati</taxon>
        <taxon>Bacillota</taxon>
        <taxon>Clostridia</taxon>
        <taxon>Lachnospirales</taxon>
        <taxon>Lachnospiraceae</taxon>
        <taxon>Blautia</taxon>
    </lineage>
</organism>
<dbReference type="PANTHER" id="PTHR43280:SF28">
    <property type="entry name" value="HTH-TYPE TRANSCRIPTIONAL ACTIVATOR RHAS"/>
    <property type="match status" value="1"/>
</dbReference>